<dbReference type="SUPFAM" id="SSF143744">
    <property type="entry name" value="GlcG-like"/>
    <property type="match status" value="1"/>
</dbReference>
<dbReference type="PANTHER" id="PTHR34309">
    <property type="entry name" value="SLR1406 PROTEIN"/>
    <property type="match status" value="1"/>
</dbReference>
<evidence type="ECO:0000313" key="1">
    <source>
        <dbReference type="EMBL" id="ABJ10517.1"/>
    </source>
</evidence>
<dbReference type="EMBL" id="CP000438">
    <property type="protein sequence ID" value="ABJ10517.1"/>
    <property type="molecule type" value="Genomic_DNA"/>
</dbReference>
<dbReference type="Proteomes" id="UP000000653">
    <property type="component" value="Chromosome"/>
</dbReference>
<dbReference type="AlphaFoldDB" id="A0A0H2Z8N0"/>
<dbReference type="InterPro" id="IPR038084">
    <property type="entry name" value="PduO/GlcC-like_sf"/>
</dbReference>
<sequence>MRTPAMSTHLSLQHAQRCIAAAIAEAQRQRLAVCVAVVDAHANLLAFVRMDDSVPGAIDLAQRKARSAALFRLPSGELGRLAGPGQPLWSIEQSNGGLACFAGGMPLGDAGGSCLGGVGVSGASAAQDQSIAEAAVAMATIQR</sequence>
<dbReference type="Gene3D" id="3.30.450.150">
    <property type="entry name" value="Haem-degrading domain"/>
    <property type="match status" value="1"/>
</dbReference>
<accession>A0A0H2Z8N0</accession>
<name>A0A0H2Z8N0_PSEAB</name>
<dbReference type="RefSeq" id="WP_003082743.1">
    <property type="nucleotide sequence ID" value="NC_008463.1"/>
</dbReference>
<dbReference type="InterPro" id="IPR052517">
    <property type="entry name" value="GlcG_carb_metab_protein"/>
</dbReference>
<organism evidence="1 2">
    <name type="scientific">Pseudomonas aeruginosa (strain UCBPP-PA14)</name>
    <dbReference type="NCBI Taxonomy" id="208963"/>
    <lineage>
        <taxon>Bacteria</taxon>
        <taxon>Pseudomonadati</taxon>
        <taxon>Pseudomonadota</taxon>
        <taxon>Gammaproteobacteria</taxon>
        <taxon>Pseudomonadales</taxon>
        <taxon>Pseudomonadaceae</taxon>
        <taxon>Pseudomonas</taxon>
    </lineage>
</organism>
<proteinExistence type="predicted"/>
<gene>
    <name evidence="1" type="ordered locus">PA14_47070</name>
</gene>
<dbReference type="PANTHER" id="PTHR34309:SF1">
    <property type="entry name" value="PROTEIN GLCG"/>
    <property type="match status" value="1"/>
</dbReference>
<dbReference type="BioCyc" id="PAER208963:G1G74-3954-MONOMER"/>
<evidence type="ECO:0008006" key="3">
    <source>
        <dbReference type="Google" id="ProtNLM"/>
    </source>
</evidence>
<evidence type="ECO:0000313" key="2">
    <source>
        <dbReference type="Proteomes" id="UP000000653"/>
    </source>
</evidence>
<protein>
    <recommendedName>
        <fullName evidence="3">Heme-binding protein</fullName>
    </recommendedName>
</protein>
<dbReference type="Pfam" id="PF03928">
    <property type="entry name" value="HbpS-like"/>
    <property type="match status" value="1"/>
</dbReference>
<dbReference type="InterPro" id="IPR005624">
    <property type="entry name" value="PduO/GlcC-like"/>
</dbReference>
<dbReference type="HOGENOM" id="CLU_103773_2_1_6"/>
<reference evidence="1 2" key="1">
    <citation type="journal article" date="2006" name="Genome Biol.">
        <title>Genomic analysis reveals that Pseudomonas aeruginosa virulence is combinatorial.</title>
        <authorList>
            <person name="Lee D.G."/>
            <person name="Urbach J.M."/>
            <person name="Wu G."/>
            <person name="Liberati N.T."/>
            <person name="Feinbaum R.L."/>
            <person name="Miyata S."/>
            <person name="Diggins L.T."/>
            <person name="He J."/>
            <person name="Saucier M."/>
            <person name="Deziel E."/>
            <person name="Friedman L."/>
            <person name="Li L."/>
            <person name="Grills G."/>
            <person name="Montgomery K."/>
            <person name="Kucherlapati R."/>
            <person name="Rahme L.G."/>
            <person name="Ausubel F.M."/>
        </authorList>
    </citation>
    <scope>NUCLEOTIDE SEQUENCE [LARGE SCALE GENOMIC DNA]</scope>
    <source>
        <strain evidence="1 2">UCBPP-PA14</strain>
    </source>
</reference>
<dbReference type="KEGG" id="pau:PA14_47070"/>